<proteinExistence type="predicted"/>
<dbReference type="EMBL" id="HBHX01061930">
    <property type="protein sequence ID" value="CAE0142213.1"/>
    <property type="molecule type" value="Transcribed_RNA"/>
</dbReference>
<organism evidence="1">
    <name type="scientific">Haptolina ericina</name>
    <dbReference type="NCBI Taxonomy" id="156174"/>
    <lineage>
        <taxon>Eukaryota</taxon>
        <taxon>Haptista</taxon>
        <taxon>Haptophyta</taxon>
        <taxon>Prymnesiophyceae</taxon>
        <taxon>Prymnesiales</taxon>
        <taxon>Prymnesiaceae</taxon>
        <taxon>Haptolina</taxon>
    </lineage>
</organism>
<sequence length="290" mass="31336">MALRKVLKQALQRGCGGEGSKPCKWVEVFIDKPEQESLLGLVGLHNGEPLEKLATRIATELFLEPPTALRLYTSRWPPEPRLLIPLFPSQQEPRSVPAACKLCRCCFERYASKRRVGEMDACTLLGDGCRVVVVRVCDKDREVPEEVEDAANAPFEDGLVVPGSMERPMEREIHAACSDGGIGRDGIAAQGSEPPPFRCKDWNGGIRGGVVRGGGGRRRGRAGGALVPVVPLTASANSQRSQIHPEQRQLLGSPEGLQVKDACGSVPTVVELPHVSYRGDQQGVHTAVPV</sequence>
<reference evidence="1" key="1">
    <citation type="submission" date="2021-01" db="EMBL/GenBank/DDBJ databases">
        <authorList>
            <person name="Corre E."/>
            <person name="Pelletier E."/>
            <person name="Niang G."/>
            <person name="Scheremetjew M."/>
            <person name="Finn R."/>
            <person name="Kale V."/>
            <person name="Holt S."/>
            <person name="Cochrane G."/>
            <person name="Meng A."/>
            <person name="Brown T."/>
            <person name="Cohen L."/>
        </authorList>
    </citation>
    <scope>NUCLEOTIDE SEQUENCE</scope>
    <source>
        <strain evidence="1">CCMP281</strain>
    </source>
</reference>
<accession>A0A7S3BTC7</accession>
<evidence type="ECO:0000313" key="1">
    <source>
        <dbReference type="EMBL" id="CAE0142213.1"/>
    </source>
</evidence>
<name>A0A7S3BTC7_9EUKA</name>
<dbReference type="AlphaFoldDB" id="A0A7S3BTC7"/>
<protein>
    <submittedName>
        <fullName evidence="1">Uncharacterized protein</fullName>
    </submittedName>
</protein>
<gene>
    <name evidence="1" type="ORF">HERI1096_LOCUS34207</name>
</gene>